<proteinExistence type="predicted"/>
<accession>A0A1H0S3P6</accession>
<evidence type="ECO:0000259" key="1">
    <source>
        <dbReference type="Pfam" id="PF06527"/>
    </source>
</evidence>
<dbReference type="OrthoDB" id="470139at2"/>
<feature type="domain" description="Transposon Tn7 transposition protein TnsD C-terminal" evidence="2">
    <location>
        <begin position="204"/>
        <end position="308"/>
    </location>
</feature>
<evidence type="ECO:0000259" key="2">
    <source>
        <dbReference type="Pfam" id="PF15978"/>
    </source>
</evidence>
<dbReference type="Pfam" id="PF06527">
    <property type="entry name" value="TniQ"/>
    <property type="match status" value="1"/>
</dbReference>
<evidence type="ECO:0000313" key="3">
    <source>
        <dbReference type="EMBL" id="SDP35856.1"/>
    </source>
</evidence>
<name>A0A1H0S3P6_9CLOT</name>
<dbReference type="Pfam" id="PF15978">
    <property type="entry name" value="TnsD"/>
    <property type="match status" value="1"/>
</dbReference>
<sequence>MLNFFPRIYEGELLYSVISRYRIKAVIVNKRALMKDLYGEEVTLNSVYFPVHIKKVVKSLPINTLVNADEIIKKNTLFKVFTAFLDKERKDIVYKGMLECKKFNAYQPLGIVTGNITMKDKLYFCEECLKEDILKYGESYWGVINQVPGVYTCNKHKVALIESEVSSSNSRVEYSCLNKDIKGKKVVERFEFININLKYTNMVEDLYRLELEVKDKEFFDSFYIDRLREKGFTSKNGSIKLIELEEAFIDFYSQEYLNIMQSSIKVGSSWLRLFIRTSNKQKHVLRHLLMIHFLGLTIEGVFNTKEVKGKVEYIYIPNPRLDRDIQRERWLQVLKDNPGLNKSGYKKIGKGLYSWMYKNDNIWFERTTPKKYTK</sequence>
<dbReference type="RefSeq" id="WP_089968629.1">
    <property type="nucleotide sequence ID" value="NZ_FNJM01000004.1"/>
</dbReference>
<dbReference type="InterPro" id="IPR032750">
    <property type="entry name" value="TnsD_C"/>
</dbReference>
<keyword evidence="4" id="KW-1185">Reference proteome</keyword>
<protein>
    <submittedName>
        <fullName evidence="3">TniQ protein</fullName>
    </submittedName>
</protein>
<organism evidence="3 4">
    <name type="scientific">Clostridium gasigenes</name>
    <dbReference type="NCBI Taxonomy" id="94869"/>
    <lineage>
        <taxon>Bacteria</taxon>
        <taxon>Bacillati</taxon>
        <taxon>Bacillota</taxon>
        <taxon>Clostridia</taxon>
        <taxon>Eubacteriales</taxon>
        <taxon>Clostridiaceae</taxon>
        <taxon>Clostridium</taxon>
    </lineage>
</organism>
<dbReference type="AlphaFoldDB" id="A0A1H0S3P6"/>
<dbReference type="EMBL" id="FNJM01000004">
    <property type="protein sequence ID" value="SDP35856.1"/>
    <property type="molecule type" value="Genomic_DNA"/>
</dbReference>
<dbReference type="InterPro" id="IPR009492">
    <property type="entry name" value="TniQ"/>
</dbReference>
<dbReference type="STRING" id="94869.SAMN04488529_104128"/>
<evidence type="ECO:0000313" key="4">
    <source>
        <dbReference type="Proteomes" id="UP000198597"/>
    </source>
</evidence>
<feature type="domain" description="TniQ" evidence="1">
    <location>
        <begin position="4"/>
        <end position="160"/>
    </location>
</feature>
<gene>
    <name evidence="3" type="ORF">SAMN04488529_104128</name>
</gene>
<reference evidence="3 4" key="1">
    <citation type="submission" date="2016-10" db="EMBL/GenBank/DDBJ databases">
        <authorList>
            <person name="de Groot N.N."/>
        </authorList>
    </citation>
    <scope>NUCLEOTIDE SEQUENCE [LARGE SCALE GENOMIC DNA]</scope>
    <source>
        <strain evidence="3 4">DSM 12272</strain>
    </source>
</reference>
<dbReference type="Proteomes" id="UP000198597">
    <property type="component" value="Unassembled WGS sequence"/>
</dbReference>